<feature type="signal peptide" evidence="2">
    <location>
        <begin position="1"/>
        <end position="23"/>
    </location>
</feature>
<evidence type="ECO:0008006" key="5">
    <source>
        <dbReference type="Google" id="ProtNLM"/>
    </source>
</evidence>
<dbReference type="EMBL" id="CP111016">
    <property type="protein sequence ID" value="WAR06547.1"/>
    <property type="molecule type" value="Genomic_DNA"/>
</dbReference>
<organism evidence="3 4">
    <name type="scientific">Mya arenaria</name>
    <name type="common">Soft-shell clam</name>
    <dbReference type="NCBI Taxonomy" id="6604"/>
    <lineage>
        <taxon>Eukaryota</taxon>
        <taxon>Metazoa</taxon>
        <taxon>Spiralia</taxon>
        <taxon>Lophotrochozoa</taxon>
        <taxon>Mollusca</taxon>
        <taxon>Bivalvia</taxon>
        <taxon>Autobranchia</taxon>
        <taxon>Heteroconchia</taxon>
        <taxon>Euheterodonta</taxon>
        <taxon>Imparidentia</taxon>
        <taxon>Neoheterodontei</taxon>
        <taxon>Myida</taxon>
        <taxon>Myoidea</taxon>
        <taxon>Myidae</taxon>
        <taxon>Mya</taxon>
    </lineage>
</organism>
<evidence type="ECO:0000256" key="2">
    <source>
        <dbReference type="SAM" id="SignalP"/>
    </source>
</evidence>
<dbReference type="Proteomes" id="UP001164746">
    <property type="component" value="Chromosome 5"/>
</dbReference>
<feature type="chain" id="PRO_5046369066" description="Ig-like domain-containing protein" evidence="2">
    <location>
        <begin position="24"/>
        <end position="358"/>
    </location>
</feature>
<sequence length="358" mass="41063">MDTSVYVILCCLVLGVDVSCSCGALTIIKPTFVNRNVTLKFIPHNQWITNIAWKYTPVWDETNEHTVEGLKGRFTQTVQDASNYHTFLFYANIFYNNSKFHVQCSNLKDVTRSNTVKIHLHEIKTKCGNLVLLSPEIKYGKNVQLAFYPSDATLANEKNLYNERTMLKWVGQPLHLREVIFEKRKMSAYLYTIYNFTENKAGHYTLKCNRPETFYTNWVNIQITERQLIGPVWNDCLYEKGSDPFSTMPEYIHNENTTVSCEVSNARPPAMIELLVDNLAIIDVIQVDSINKTSKTYSSGLENDTQANGLCNETKWTSNLTETKENRKIEQKPTNPTKNGTKFCQEPTIVAGTNFFLI</sequence>
<evidence type="ECO:0000313" key="4">
    <source>
        <dbReference type="Proteomes" id="UP001164746"/>
    </source>
</evidence>
<reference evidence="3" key="1">
    <citation type="submission" date="2022-11" db="EMBL/GenBank/DDBJ databases">
        <title>Centuries of genome instability and evolution in soft-shell clam transmissible cancer (bioRxiv).</title>
        <authorList>
            <person name="Hart S.F.M."/>
            <person name="Yonemitsu M.A."/>
            <person name="Giersch R.M."/>
            <person name="Beal B.F."/>
            <person name="Arriagada G."/>
            <person name="Davis B.W."/>
            <person name="Ostrander E.A."/>
            <person name="Goff S.P."/>
            <person name="Metzger M.J."/>
        </authorList>
    </citation>
    <scope>NUCLEOTIDE SEQUENCE</scope>
    <source>
        <strain evidence="3">MELC-2E11</strain>
        <tissue evidence="3">Siphon/mantle</tissue>
    </source>
</reference>
<proteinExistence type="predicted"/>
<protein>
    <recommendedName>
        <fullName evidence="5">Ig-like domain-containing protein</fullName>
    </recommendedName>
</protein>
<feature type="compositionally biased region" description="Basic and acidic residues" evidence="1">
    <location>
        <begin position="322"/>
        <end position="331"/>
    </location>
</feature>
<gene>
    <name evidence="3" type="ORF">MAR_021916</name>
</gene>
<keyword evidence="2" id="KW-0732">Signal</keyword>
<evidence type="ECO:0000256" key="1">
    <source>
        <dbReference type="SAM" id="MobiDB-lite"/>
    </source>
</evidence>
<name>A0ABY7E952_MYAAR</name>
<evidence type="ECO:0000313" key="3">
    <source>
        <dbReference type="EMBL" id="WAR06547.1"/>
    </source>
</evidence>
<feature type="compositionally biased region" description="Polar residues" evidence="1">
    <location>
        <begin position="332"/>
        <end position="342"/>
    </location>
</feature>
<keyword evidence="4" id="KW-1185">Reference proteome</keyword>
<accession>A0ABY7E952</accession>
<feature type="region of interest" description="Disordered" evidence="1">
    <location>
        <begin position="321"/>
        <end position="343"/>
    </location>
</feature>